<dbReference type="InterPro" id="IPR050808">
    <property type="entry name" value="Phage_Integrase"/>
</dbReference>
<dbReference type="CDD" id="cd00801">
    <property type="entry name" value="INT_P4_C"/>
    <property type="match status" value="1"/>
</dbReference>
<dbReference type="PANTHER" id="PTHR30629">
    <property type="entry name" value="PROPHAGE INTEGRASE"/>
    <property type="match status" value="1"/>
</dbReference>
<gene>
    <name evidence="8" type="ORF">VC34_05080</name>
</gene>
<evidence type="ECO:0000256" key="1">
    <source>
        <dbReference type="ARBA" id="ARBA00008857"/>
    </source>
</evidence>
<evidence type="ECO:0000313" key="9">
    <source>
        <dbReference type="Proteomes" id="UP000033500"/>
    </source>
</evidence>
<evidence type="ECO:0000259" key="6">
    <source>
        <dbReference type="PROSITE" id="PS51898"/>
    </source>
</evidence>
<dbReference type="SUPFAM" id="SSF56349">
    <property type="entry name" value="DNA breaking-rejoining enzymes"/>
    <property type="match status" value="1"/>
</dbReference>
<comment type="similarity">
    <text evidence="1">Belongs to the 'phage' integrase family.</text>
</comment>
<sequence length="440" mass="49880">MSRTTAPLSDSACRSAKPTDRAYKLFDGDGLYLLVQPNGRKGWRLRYVKPDGREGLTSFGSYPVVGLADARNKRLEVKRMLAKGIDPIETKHQAKTQAAIKGRTFESAALEWHEAMSAKWAPGHAKTVLSRLKTHVFPLIGARSIVDLDTHDLMQPLEAIQKRGTIDVALRVQNYLQSIMREAKRSRQITANPAYDLEGLIKAPRVVHRPALPLSRLPELQERIDTYKGRALTRLTVMLSLHVFVRSSELRFARWSEFDLKRGTWEIPDTRPALDGVPFSTRGTKMAGDIHLVPLSPQAVALLEQIHVLTGKFDLVFAGDAKPWKPMSENTVNSALRKMGYDTKTEICGHGFRSMACSALIESGLWSETAIERQMSHKERNNVRAAYIHKAEFIEERRLIMNWWSRYLEANRQEHVTPHEFANQTGTNVTRLKAKSRLRE</sequence>
<dbReference type="PANTHER" id="PTHR30629:SF9">
    <property type="entry name" value="PROTEIN INTB-RELATED"/>
    <property type="match status" value="1"/>
</dbReference>
<dbReference type="InterPro" id="IPR002104">
    <property type="entry name" value="Integrase_catalytic"/>
</dbReference>
<dbReference type="InterPro" id="IPR053876">
    <property type="entry name" value="Phage_int_M"/>
</dbReference>
<dbReference type="Proteomes" id="UP000033500">
    <property type="component" value="Unassembled WGS sequence"/>
</dbReference>
<dbReference type="InterPro" id="IPR013762">
    <property type="entry name" value="Integrase-like_cat_sf"/>
</dbReference>
<dbReference type="PROSITE" id="PS51900">
    <property type="entry name" value="CB"/>
    <property type="match status" value="1"/>
</dbReference>
<dbReference type="EMBL" id="LACD01000004">
    <property type="protein sequence ID" value="KJZ46973.1"/>
    <property type="molecule type" value="Genomic_DNA"/>
</dbReference>
<evidence type="ECO:0000259" key="7">
    <source>
        <dbReference type="PROSITE" id="PS51900"/>
    </source>
</evidence>
<dbReference type="GO" id="GO:0015074">
    <property type="term" value="P:DNA integration"/>
    <property type="evidence" value="ECO:0007669"/>
    <property type="project" value="UniProtKB-KW"/>
</dbReference>
<evidence type="ECO:0000256" key="5">
    <source>
        <dbReference type="PROSITE-ProRule" id="PRU01248"/>
    </source>
</evidence>
<dbReference type="GO" id="GO:0006310">
    <property type="term" value="P:DNA recombination"/>
    <property type="evidence" value="ECO:0007669"/>
    <property type="project" value="UniProtKB-KW"/>
</dbReference>
<dbReference type="Gene3D" id="1.10.150.130">
    <property type="match status" value="1"/>
</dbReference>
<keyword evidence="3 5" id="KW-0238">DNA-binding</keyword>
<dbReference type="Gene3D" id="1.10.443.10">
    <property type="entry name" value="Intergrase catalytic core"/>
    <property type="match status" value="1"/>
</dbReference>
<dbReference type="GO" id="GO:0003677">
    <property type="term" value="F:DNA binding"/>
    <property type="evidence" value="ECO:0007669"/>
    <property type="project" value="UniProtKB-UniRule"/>
</dbReference>
<keyword evidence="2" id="KW-0229">DNA integration</keyword>
<dbReference type="RefSeq" id="WP_046045540.1">
    <property type="nucleotide sequence ID" value="NZ_LACD01000004.1"/>
</dbReference>
<dbReference type="Pfam" id="PF13356">
    <property type="entry name" value="Arm-DNA-bind_3"/>
    <property type="match status" value="1"/>
</dbReference>
<dbReference type="Pfam" id="PF00589">
    <property type="entry name" value="Phage_integrase"/>
    <property type="match status" value="1"/>
</dbReference>
<evidence type="ECO:0000256" key="3">
    <source>
        <dbReference type="ARBA" id="ARBA00023125"/>
    </source>
</evidence>
<dbReference type="InterPro" id="IPR010998">
    <property type="entry name" value="Integrase_recombinase_N"/>
</dbReference>
<dbReference type="Gene3D" id="3.30.160.390">
    <property type="entry name" value="Integrase, DNA-binding domain"/>
    <property type="match status" value="1"/>
</dbReference>
<reference evidence="8 9" key="1">
    <citation type="submission" date="2015-03" db="EMBL/GenBank/DDBJ databases">
        <title>Comparative genomics of Pseudomonas insights into diversity of traits involved in vanlence and defense.</title>
        <authorList>
            <person name="Qin Y."/>
        </authorList>
    </citation>
    <scope>NUCLEOTIDE SEQUENCE [LARGE SCALE GENOMIC DNA]</scope>
    <source>
        <strain evidence="8 9">C3</strain>
    </source>
</reference>
<dbReference type="PATRIC" id="fig|294.131.peg.4651"/>
<feature type="domain" description="Core-binding (CB)" evidence="7">
    <location>
        <begin position="103"/>
        <end position="184"/>
    </location>
</feature>
<protein>
    <submittedName>
        <fullName evidence="8">Integrase</fullName>
    </submittedName>
</protein>
<dbReference type="InterPro" id="IPR044068">
    <property type="entry name" value="CB"/>
</dbReference>
<feature type="domain" description="Tyr recombinase" evidence="6">
    <location>
        <begin position="207"/>
        <end position="401"/>
    </location>
</feature>
<name>A0A0F4TR98_PSEFL</name>
<accession>A0A0F4TR98</accession>
<dbReference type="InterPro" id="IPR011010">
    <property type="entry name" value="DNA_brk_join_enz"/>
</dbReference>
<dbReference type="InterPro" id="IPR038488">
    <property type="entry name" value="Integrase_DNA-bd_sf"/>
</dbReference>
<keyword evidence="4" id="KW-0233">DNA recombination</keyword>
<dbReference type="InterPro" id="IPR025166">
    <property type="entry name" value="Integrase_DNA_bind_dom"/>
</dbReference>
<evidence type="ECO:0000256" key="2">
    <source>
        <dbReference type="ARBA" id="ARBA00022908"/>
    </source>
</evidence>
<organism evidence="8 9">
    <name type="scientific">Pseudomonas fluorescens</name>
    <dbReference type="NCBI Taxonomy" id="294"/>
    <lineage>
        <taxon>Bacteria</taxon>
        <taxon>Pseudomonadati</taxon>
        <taxon>Pseudomonadota</taxon>
        <taxon>Gammaproteobacteria</taxon>
        <taxon>Pseudomonadales</taxon>
        <taxon>Pseudomonadaceae</taxon>
        <taxon>Pseudomonas</taxon>
    </lineage>
</organism>
<dbReference type="AlphaFoldDB" id="A0A0F4TR98"/>
<dbReference type="PROSITE" id="PS51898">
    <property type="entry name" value="TYR_RECOMBINASE"/>
    <property type="match status" value="1"/>
</dbReference>
<proteinExistence type="inferred from homology"/>
<evidence type="ECO:0000313" key="8">
    <source>
        <dbReference type="EMBL" id="KJZ46973.1"/>
    </source>
</evidence>
<comment type="caution">
    <text evidence="8">The sequence shown here is derived from an EMBL/GenBank/DDBJ whole genome shotgun (WGS) entry which is preliminary data.</text>
</comment>
<evidence type="ECO:0000256" key="4">
    <source>
        <dbReference type="ARBA" id="ARBA00023172"/>
    </source>
</evidence>
<dbReference type="Pfam" id="PF22022">
    <property type="entry name" value="Phage_int_M"/>
    <property type="match status" value="1"/>
</dbReference>